<dbReference type="GO" id="GO:0003729">
    <property type="term" value="F:mRNA binding"/>
    <property type="evidence" value="ECO:0000318"/>
    <property type="project" value="GO_Central"/>
</dbReference>
<dbReference type="FunFam" id="1.10.8.1120:FF:000001">
    <property type="entry name" value="Histone RNA hairpin-binding protein-like"/>
    <property type="match status" value="1"/>
</dbReference>
<dbReference type="ExpressionAtlas" id="A0A2K3DQ09">
    <property type="expression patterns" value="baseline and differential"/>
</dbReference>
<keyword evidence="6" id="KW-1185">Reference proteome</keyword>
<dbReference type="OrthoDB" id="265795at2759"/>
<proteinExistence type="inferred from homology"/>
<gene>
    <name evidence="5" type="ORF">CHLRE_06g286750v5</name>
</gene>
<feature type="region of interest" description="Disordered" evidence="3">
    <location>
        <begin position="174"/>
        <end position="200"/>
    </location>
</feature>
<sequence>MAAVAALPPPPAALPSDGLLLELLGGPPSPRTCVASDACLSLGSQGSPSSPRSRDGDFSSPAAAADARAPPAGPANSTAANSPESTCQPAKQPILDLDPHRLAQRQKQIDFGKNTVGYQRYLQLVPRNKRRRTDPATPDINANISKRRFDGQVLVWRRALHKYDDDAEQEASVSASSSAAAAVPRQPQHSRSSRSSCASYPSASASSSYSYGAGSRGLSVVVPPSQPPLPMLAECTSLASYSDAACGDGSTVLSVTASAGPSSPTSSCGGSRRSLDGYLEPQQHHHSHHSHSSRRRRTLMSEGEEEESESLGFRCEVLPRDRSGSKVKSVAAGGERPRQASSSGGASDATCEGVWAHEKKLSVGQEQRCQQQPGLSREQLQRLAEQHKHLAAAAAALVPVVVVAGDDDGGADPIVAYHPVCETEAGRRMVLTRGGAATIAPASGKAEGQPLLALPVEVVYGGGAEVLGFRNHREAATGAPLASAAAAAAAAAGGAVTYGVAVRASQAAAAQLDVGMGAGCSAVVVVEKPAARMSEGAAMAGDKVQQQRPMMAEGAEQALADSLTSLLLR</sequence>
<feature type="region of interest" description="Disordered" evidence="3">
    <location>
        <begin position="124"/>
        <end position="143"/>
    </location>
</feature>
<dbReference type="GO" id="GO:0071204">
    <property type="term" value="C:histone pre-mRNA 3'end processing complex"/>
    <property type="evidence" value="ECO:0000318"/>
    <property type="project" value="GO_Central"/>
</dbReference>
<dbReference type="GO" id="GO:0071207">
    <property type="term" value="F:histone pre-mRNA stem-loop binding"/>
    <property type="evidence" value="ECO:0000318"/>
    <property type="project" value="GO_Central"/>
</dbReference>
<dbReference type="RefSeq" id="XP_042924062.1">
    <property type="nucleotide sequence ID" value="XM_043063356.1"/>
</dbReference>
<dbReference type="InterPro" id="IPR026502">
    <property type="entry name" value="SLBP1/SLBP2"/>
</dbReference>
<dbReference type="InParanoid" id="A0A2K3DQ09"/>
<feature type="compositionally biased region" description="Low complexity" evidence="3">
    <location>
        <begin position="256"/>
        <end position="272"/>
    </location>
</feature>
<feature type="compositionally biased region" description="Low complexity" evidence="3">
    <location>
        <begin position="174"/>
        <end position="183"/>
    </location>
</feature>
<dbReference type="InterPro" id="IPR029344">
    <property type="entry name" value="SLBP_RNA_bind"/>
</dbReference>
<feature type="compositionally biased region" description="Low complexity" evidence="3">
    <location>
        <begin position="58"/>
        <end position="70"/>
    </location>
</feature>
<dbReference type="Gene3D" id="1.10.8.1120">
    <property type="entry name" value="Histone RNA hairpin-binding protein RNA-binding domain"/>
    <property type="match status" value="1"/>
</dbReference>
<dbReference type="STRING" id="3055.A0A2K3DQ09"/>
<name>A0A2K3DQ09_CHLRE</name>
<dbReference type="GeneID" id="5721021"/>
<feature type="compositionally biased region" description="Low complexity" evidence="3">
    <location>
        <begin position="40"/>
        <end position="51"/>
    </location>
</feature>
<feature type="region of interest" description="Disordered" evidence="3">
    <location>
        <begin position="256"/>
        <end position="351"/>
    </location>
</feature>
<keyword evidence="2" id="KW-0694">RNA-binding</keyword>
<dbReference type="InterPro" id="IPR038294">
    <property type="entry name" value="SLBP_RNA_bind_sf"/>
</dbReference>
<evidence type="ECO:0000256" key="2">
    <source>
        <dbReference type="ARBA" id="ARBA00022884"/>
    </source>
</evidence>
<dbReference type="EMBL" id="CM008967">
    <property type="protein sequence ID" value="PNW82626.1"/>
    <property type="molecule type" value="Genomic_DNA"/>
</dbReference>
<evidence type="ECO:0000259" key="4">
    <source>
        <dbReference type="Pfam" id="PF15247"/>
    </source>
</evidence>
<feature type="domain" description="Histone RNA hairpin-binding protein RNA-binding" evidence="4">
    <location>
        <begin position="98"/>
        <end position="165"/>
    </location>
</feature>
<dbReference type="PaxDb" id="3055-EDP01622"/>
<dbReference type="PANTHER" id="PTHR17408">
    <property type="entry name" value="HISTONE RNA HAIRPIN-BINDING PROTEIN"/>
    <property type="match status" value="1"/>
</dbReference>
<dbReference type="GO" id="GO:0051028">
    <property type="term" value="P:mRNA transport"/>
    <property type="evidence" value="ECO:0000318"/>
    <property type="project" value="GO_Central"/>
</dbReference>
<organism evidence="5 6">
    <name type="scientific">Chlamydomonas reinhardtii</name>
    <name type="common">Chlamydomonas smithii</name>
    <dbReference type="NCBI Taxonomy" id="3055"/>
    <lineage>
        <taxon>Eukaryota</taxon>
        <taxon>Viridiplantae</taxon>
        <taxon>Chlorophyta</taxon>
        <taxon>core chlorophytes</taxon>
        <taxon>Chlorophyceae</taxon>
        <taxon>CS clade</taxon>
        <taxon>Chlamydomonadales</taxon>
        <taxon>Chlamydomonadaceae</taxon>
        <taxon>Chlamydomonas</taxon>
    </lineage>
</organism>
<comment type="similarity">
    <text evidence="1">Belongs to the SLBP family.</text>
</comment>
<feature type="region of interest" description="Disordered" evidence="3">
    <location>
        <begin position="39"/>
        <end position="92"/>
    </location>
</feature>
<dbReference type="Pfam" id="PF15247">
    <property type="entry name" value="SLBP_RNA_bind"/>
    <property type="match status" value="1"/>
</dbReference>
<dbReference type="KEGG" id="cre:CHLRE_06g286750v5"/>
<dbReference type="AlphaFoldDB" id="A0A2K3DQ09"/>
<dbReference type="GO" id="GO:0005737">
    <property type="term" value="C:cytoplasm"/>
    <property type="evidence" value="ECO:0000318"/>
    <property type="project" value="GO_Central"/>
</dbReference>
<dbReference type="GO" id="GO:0006398">
    <property type="term" value="P:mRNA 3'-end processing by stem-loop binding and cleavage"/>
    <property type="evidence" value="ECO:0000318"/>
    <property type="project" value="GO_Central"/>
</dbReference>
<accession>A0A2K3DQ09</accession>
<evidence type="ECO:0000256" key="3">
    <source>
        <dbReference type="SAM" id="MobiDB-lite"/>
    </source>
</evidence>
<feature type="compositionally biased region" description="Polar residues" evidence="3">
    <location>
        <begin position="76"/>
        <end position="89"/>
    </location>
</feature>
<evidence type="ECO:0000256" key="1">
    <source>
        <dbReference type="ARBA" id="ARBA00006151"/>
    </source>
</evidence>
<evidence type="ECO:0000313" key="6">
    <source>
        <dbReference type="Proteomes" id="UP000006906"/>
    </source>
</evidence>
<dbReference type="PANTHER" id="PTHR17408:SF0">
    <property type="entry name" value="HISTONE RNA HAIRPIN-BINDING PROTEIN"/>
    <property type="match status" value="1"/>
</dbReference>
<protein>
    <recommendedName>
        <fullName evidence="4">Histone RNA hairpin-binding protein RNA-binding domain-containing protein</fullName>
    </recommendedName>
</protein>
<dbReference type="Gramene" id="PNW82626">
    <property type="protein sequence ID" value="PNW82626"/>
    <property type="gene ID" value="CHLRE_06g286750v5"/>
</dbReference>
<reference evidence="5 6" key="1">
    <citation type="journal article" date="2007" name="Science">
        <title>The Chlamydomonas genome reveals the evolution of key animal and plant functions.</title>
        <authorList>
            <person name="Merchant S.S."/>
            <person name="Prochnik S.E."/>
            <person name="Vallon O."/>
            <person name="Harris E.H."/>
            <person name="Karpowicz S.J."/>
            <person name="Witman G.B."/>
            <person name="Terry A."/>
            <person name="Salamov A."/>
            <person name="Fritz-Laylin L.K."/>
            <person name="Marechal-Drouard L."/>
            <person name="Marshall W.F."/>
            <person name="Qu L.H."/>
            <person name="Nelson D.R."/>
            <person name="Sanderfoot A.A."/>
            <person name="Spalding M.H."/>
            <person name="Kapitonov V.V."/>
            <person name="Ren Q."/>
            <person name="Ferris P."/>
            <person name="Lindquist E."/>
            <person name="Shapiro H."/>
            <person name="Lucas S.M."/>
            <person name="Grimwood J."/>
            <person name="Schmutz J."/>
            <person name="Cardol P."/>
            <person name="Cerutti H."/>
            <person name="Chanfreau G."/>
            <person name="Chen C.L."/>
            <person name="Cognat V."/>
            <person name="Croft M.T."/>
            <person name="Dent R."/>
            <person name="Dutcher S."/>
            <person name="Fernandez E."/>
            <person name="Fukuzawa H."/>
            <person name="Gonzalez-Ballester D."/>
            <person name="Gonzalez-Halphen D."/>
            <person name="Hallmann A."/>
            <person name="Hanikenne M."/>
            <person name="Hippler M."/>
            <person name="Inwood W."/>
            <person name="Jabbari K."/>
            <person name="Kalanon M."/>
            <person name="Kuras R."/>
            <person name="Lefebvre P.A."/>
            <person name="Lemaire S.D."/>
            <person name="Lobanov A.V."/>
            <person name="Lohr M."/>
            <person name="Manuell A."/>
            <person name="Meier I."/>
            <person name="Mets L."/>
            <person name="Mittag M."/>
            <person name="Mittelmeier T."/>
            <person name="Moroney J.V."/>
            <person name="Moseley J."/>
            <person name="Napoli C."/>
            <person name="Nedelcu A.M."/>
            <person name="Niyogi K."/>
            <person name="Novoselov S.V."/>
            <person name="Paulsen I.T."/>
            <person name="Pazour G."/>
            <person name="Purton S."/>
            <person name="Ral J.P."/>
            <person name="Riano-Pachon D.M."/>
            <person name="Riekhof W."/>
            <person name="Rymarquis L."/>
            <person name="Schroda M."/>
            <person name="Stern D."/>
            <person name="Umen J."/>
            <person name="Willows R."/>
            <person name="Wilson N."/>
            <person name="Zimmer S.L."/>
            <person name="Allmer J."/>
            <person name="Balk J."/>
            <person name="Bisova K."/>
            <person name="Chen C.J."/>
            <person name="Elias M."/>
            <person name="Gendler K."/>
            <person name="Hauser C."/>
            <person name="Lamb M.R."/>
            <person name="Ledford H."/>
            <person name="Long J.C."/>
            <person name="Minagawa J."/>
            <person name="Page M.D."/>
            <person name="Pan J."/>
            <person name="Pootakham W."/>
            <person name="Roje S."/>
            <person name="Rose A."/>
            <person name="Stahlberg E."/>
            <person name="Terauchi A.M."/>
            <person name="Yang P."/>
            <person name="Ball S."/>
            <person name="Bowler C."/>
            <person name="Dieckmann C.L."/>
            <person name="Gladyshev V.N."/>
            <person name="Green P."/>
            <person name="Jorgensen R."/>
            <person name="Mayfield S."/>
            <person name="Mueller-Roeber B."/>
            <person name="Rajamani S."/>
            <person name="Sayre R.T."/>
            <person name="Brokstein P."/>
            <person name="Dubchak I."/>
            <person name="Goodstein D."/>
            <person name="Hornick L."/>
            <person name="Huang Y.W."/>
            <person name="Jhaveri J."/>
            <person name="Luo Y."/>
            <person name="Martinez D."/>
            <person name="Ngau W.C."/>
            <person name="Otillar B."/>
            <person name="Poliakov A."/>
            <person name="Porter A."/>
            <person name="Szajkowski L."/>
            <person name="Werner G."/>
            <person name="Zhou K."/>
            <person name="Grigoriev I.V."/>
            <person name="Rokhsar D.S."/>
            <person name="Grossman A.R."/>
        </authorList>
    </citation>
    <scope>NUCLEOTIDE SEQUENCE [LARGE SCALE GENOMIC DNA]</scope>
    <source>
        <strain evidence="6">CC-503</strain>
    </source>
</reference>
<feature type="compositionally biased region" description="Basic residues" evidence="3">
    <location>
        <begin position="284"/>
        <end position="298"/>
    </location>
</feature>
<dbReference type="Proteomes" id="UP000006906">
    <property type="component" value="Chromosome 6"/>
</dbReference>
<evidence type="ECO:0000313" key="5">
    <source>
        <dbReference type="EMBL" id="PNW82626.1"/>
    </source>
</evidence>